<dbReference type="Proteomes" id="UP001152622">
    <property type="component" value="Chromosome 16"/>
</dbReference>
<proteinExistence type="predicted"/>
<organism evidence="1 2">
    <name type="scientific">Synaphobranchus kaupii</name>
    <name type="common">Kaup's arrowtooth eel</name>
    <dbReference type="NCBI Taxonomy" id="118154"/>
    <lineage>
        <taxon>Eukaryota</taxon>
        <taxon>Metazoa</taxon>
        <taxon>Chordata</taxon>
        <taxon>Craniata</taxon>
        <taxon>Vertebrata</taxon>
        <taxon>Euteleostomi</taxon>
        <taxon>Actinopterygii</taxon>
        <taxon>Neopterygii</taxon>
        <taxon>Teleostei</taxon>
        <taxon>Anguilliformes</taxon>
        <taxon>Synaphobranchidae</taxon>
        <taxon>Synaphobranchus</taxon>
    </lineage>
</organism>
<dbReference type="AlphaFoldDB" id="A0A9Q1EKD1"/>
<gene>
    <name evidence="1" type="ORF">SKAU_G00350180</name>
</gene>
<name>A0A9Q1EKD1_SYNKA</name>
<protein>
    <submittedName>
        <fullName evidence="1">Uncharacterized protein</fullName>
    </submittedName>
</protein>
<evidence type="ECO:0000313" key="2">
    <source>
        <dbReference type="Proteomes" id="UP001152622"/>
    </source>
</evidence>
<evidence type="ECO:0000313" key="1">
    <source>
        <dbReference type="EMBL" id="KAJ8340385.1"/>
    </source>
</evidence>
<reference evidence="1" key="1">
    <citation type="journal article" date="2023" name="Science">
        <title>Genome structures resolve the early diversification of teleost fishes.</title>
        <authorList>
            <person name="Parey E."/>
            <person name="Louis A."/>
            <person name="Montfort J."/>
            <person name="Bouchez O."/>
            <person name="Roques C."/>
            <person name="Iampietro C."/>
            <person name="Lluch J."/>
            <person name="Castinel A."/>
            <person name="Donnadieu C."/>
            <person name="Desvignes T."/>
            <person name="Floi Bucao C."/>
            <person name="Jouanno E."/>
            <person name="Wen M."/>
            <person name="Mejri S."/>
            <person name="Dirks R."/>
            <person name="Jansen H."/>
            <person name="Henkel C."/>
            <person name="Chen W.J."/>
            <person name="Zahm M."/>
            <person name="Cabau C."/>
            <person name="Klopp C."/>
            <person name="Thompson A.W."/>
            <person name="Robinson-Rechavi M."/>
            <person name="Braasch I."/>
            <person name="Lecointre G."/>
            <person name="Bobe J."/>
            <person name="Postlethwait J.H."/>
            <person name="Berthelot C."/>
            <person name="Roest Crollius H."/>
            <person name="Guiguen Y."/>
        </authorList>
    </citation>
    <scope>NUCLEOTIDE SEQUENCE</scope>
    <source>
        <strain evidence="1">WJC10195</strain>
    </source>
</reference>
<comment type="caution">
    <text evidence="1">The sequence shown here is derived from an EMBL/GenBank/DDBJ whole genome shotgun (WGS) entry which is preliminary data.</text>
</comment>
<accession>A0A9Q1EKD1</accession>
<dbReference type="EMBL" id="JAINUF010000016">
    <property type="protein sequence ID" value="KAJ8340385.1"/>
    <property type="molecule type" value="Genomic_DNA"/>
</dbReference>
<keyword evidence="2" id="KW-1185">Reference proteome</keyword>
<sequence>MPNSLSILLSGHCGDLLAGDAELDGLTGAWQHAPLRPAPDSDDPFVDRCHRTTVPISSTLTKHTGRAIPCRAH</sequence>